<keyword evidence="2" id="KW-1185">Reference proteome</keyword>
<dbReference type="RefSeq" id="WP_034322405.1">
    <property type="nucleotide sequence ID" value="NZ_BAAFHN010000143.1"/>
</dbReference>
<comment type="caution">
    <text evidence="1">The sequence shown here is derived from an EMBL/GenBank/DDBJ whole genome shotgun (WGS) entry which is preliminary data.</text>
</comment>
<evidence type="ECO:0000313" key="2">
    <source>
        <dbReference type="Proteomes" id="UP001562457"/>
    </source>
</evidence>
<protein>
    <submittedName>
        <fullName evidence="1">Uncharacterized protein</fullName>
    </submittedName>
</protein>
<sequence length="62" mass="7277">MGGLQYCLKYDKENLFEPITYNKAFELRKDVAQGRIDLQKYLDDECLGRVMTTAFSELHEDI</sequence>
<accession>A0ABQ0D6Z5</accession>
<reference evidence="1 2" key="1">
    <citation type="submission" date="2024-06" db="EMBL/GenBank/DDBJ databases">
        <title>Draft genome sequence of Helicobacter trogontum NHP16-4001.</title>
        <authorList>
            <person name="Rimbara E."/>
            <person name="Suzuki M."/>
        </authorList>
    </citation>
    <scope>NUCLEOTIDE SEQUENCE [LARGE SCALE GENOMIC DNA]</scope>
    <source>
        <strain evidence="1 2">NHP16-4001</strain>
    </source>
</reference>
<organism evidence="1 2">
    <name type="scientific">Helicobacter trogontum</name>
    <dbReference type="NCBI Taxonomy" id="50960"/>
    <lineage>
        <taxon>Bacteria</taxon>
        <taxon>Pseudomonadati</taxon>
        <taxon>Campylobacterota</taxon>
        <taxon>Epsilonproteobacteria</taxon>
        <taxon>Campylobacterales</taxon>
        <taxon>Helicobacteraceae</taxon>
        <taxon>Helicobacter</taxon>
    </lineage>
</organism>
<gene>
    <name evidence="1" type="ORF">NHP164001_21240</name>
</gene>
<dbReference type="EMBL" id="BAAFHN010000143">
    <property type="protein sequence ID" value="GAB0174097.1"/>
    <property type="molecule type" value="Genomic_DNA"/>
</dbReference>
<name>A0ABQ0D6Z5_9HELI</name>
<proteinExistence type="predicted"/>
<dbReference type="Proteomes" id="UP001562457">
    <property type="component" value="Unassembled WGS sequence"/>
</dbReference>
<evidence type="ECO:0000313" key="1">
    <source>
        <dbReference type="EMBL" id="GAB0174097.1"/>
    </source>
</evidence>